<dbReference type="GO" id="GO:0003677">
    <property type="term" value="F:DNA binding"/>
    <property type="evidence" value="ECO:0007669"/>
    <property type="project" value="InterPro"/>
</dbReference>
<organism evidence="6 7">
    <name type="scientific">Takifugu rubripes</name>
    <name type="common">Japanese pufferfish</name>
    <name type="synonym">Fugu rubripes</name>
    <dbReference type="NCBI Taxonomy" id="31033"/>
    <lineage>
        <taxon>Eukaryota</taxon>
        <taxon>Metazoa</taxon>
        <taxon>Chordata</taxon>
        <taxon>Craniata</taxon>
        <taxon>Vertebrata</taxon>
        <taxon>Euteleostomi</taxon>
        <taxon>Actinopterygii</taxon>
        <taxon>Neopterygii</taxon>
        <taxon>Teleostei</taxon>
        <taxon>Neoteleostei</taxon>
        <taxon>Acanthomorphata</taxon>
        <taxon>Eupercaria</taxon>
        <taxon>Tetraodontiformes</taxon>
        <taxon>Tetradontoidea</taxon>
        <taxon>Tetraodontidae</taxon>
        <taxon>Takifugu</taxon>
    </lineage>
</organism>
<dbReference type="GO" id="GO:0008270">
    <property type="term" value="F:zinc ion binding"/>
    <property type="evidence" value="ECO:0007669"/>
    <property type="project" value="UniProtKB-KW"/>
</dbReference>
<evidence type="ECO:0000256" key="1">
    <source>
        <dbReference type="ARBA" id="ARBA00022723"/>
    </source>
</evidence>
<proteinExistence type="predicted"/>
<evidence type="ECO:0000313" key="6">
    <source>
        <dbReference type="Ensembl" id="ENSTRUP00000077149.1"/>
    </source>
</evidence>
<accession>A0A674NUK0</accession>
<evidence type="ECO:0000259" key="5">
    <source>
        <dbReference type="PROSITE" id="PS50808"/>
    </source>
</evidence>
<dbReference type="InterPro" id="IPR003656">
    <property type="entry name" value="Znf_BED"/>
</dbReference>
<reference evidence="6" key="2">
    <citation type="submission" date="2025-08" db="UniProtKB">
        <authorList>
            <consortium name="Ensembl"/>
        </authorList>
    </citation>
    <scope>IDENTIFICATION</scope>
</reference>
<dbReference type="Proteomes" id="UP000005226">
    <property type="component" value="Unplaced"/>
</dbReference>
<evidence type="ECO:0000313" key="7">
    <source>
        <dbReference type="Proteomes" id="UP000005226"/>
    </source>
</evidence>
<keyword evidence="1" id="KW-0479">Metal-binding</keyword>
<protein>
    <recommendedName>
        <fullName evidence="5">BED-type domain-containing protein</fullName>
    </recommendedName>
</protein>
<dbReference type="InParanoid" id="A0A674NUK0"/>
<dbReference type="Ensembl" id="ENSTRUT00000080425.1">
    <property type="protein sequence ID" value="ENSTRUP00000077149.1"/>
    <property type="gene ID" value="ENSTRUG00000031707.1"/>
</dbReference>
<dbReference type="PROSITE" id="PS50808">
    <property type="entry name" value="ZF_BED"/>
    <property type="match status" value="1"/>
</dbReference>
<dbReference type="OMA" id="ECFRCMD"/>
<feature type="domain" description="BED-type" evidence="5">
    <location>
        <begin position="27"/>
        <end position="96"/>
    </location>
</feature>
<keyword evidence="7" id="KW-1185">Reference proteome</keyword>
<dbReference type="AlphaFoldDB" id="A0A674NUK0"/>
<dbReference type="PANTHER" id="PTHR45913:SF19">
    <property type="entry name" value="LOW QUALITY PROTEIN: ZINC FINGER BED DOMAIN-CONTAINING PROTEIN 5-LIKE"/>
    <property type="match status" value="1"/>
</dbReference>
<dbReference type="PANTHER" id="PTHR45913">
    <property type="entry name" value="EPM2A-INTERACTING PROTEIN 1"/>
    <property type="match status" value="1"/>
</dbReference>
<reference evidence="6" key="3">
    <citation type="submission" date="2025-09" db="UniProtKB">
        <authorList>
            <consortium name="Ensembl"/>
        </authorList>
    </citation>
    <scope>IDENTIFICATION</scope>
</reference>
<dbReference type="SUPFAM" id="SSF53098">
    <property type="entry name" value="Ribonuclease H-like"/>
    <property type="match status" value="1"/>
</dbReference>
<sequence>KCREQKHQSSCVPPSDTSCSSHTFIHNKESFSWANMAKCRYNEEYMRYGFSYLEDKGGQKPQCVLCSEVLAHESMKPSKLKRHLETKHHSLKDKPVEYFRRRLQDLRTSQKCLTCSNRHCLKKPHTIAEDLILPAAMDMVREVLDQSAADKLKTIPLSNDTISRRIEDMSADIKQHSTARIKASGHFALEMDESTDITNKAVLLVYVRHVWDGDLQEQFLCTRELLTTTTAEDIFSSVDMYLSSVGLSWDMCVGITTDGAASMIGKNLGVVRRILEKAPNATWNHCFLHREAIAAKDMVPVLHGTLKDVIQVVNYIKRSNNSSHADLFSNSVGLAHVAYLAGVFDQLNALNVSVQGRGHNIFEQYDKIEAFKKKISLWASHVSKNRLDMFPNAFNEGQQLDTAGKNVMSKTITTHLNKLLEWFNHHFPEKQRDDDWIRDLFGIDRESIMLPSNEESMLVKLSCDRTLKKKFMEVSLSHFWCSIVMSEYLSLATRAVKILLPFSTTYLCECGFSALVQLKTKHRNRLDIEHDLRVALSTVTPDFETLVRSKKHAQFSH</sequence>
<name>A0A674NUK0_TAKRU</name>
<evidence type="ECO:0000256" key="4">
    <source>
        <dbReference type="PROSITE-ProRule" id="PRU00027"/>
    </source>
</evidence>
<dbReference type="InterPro" id="IPR012337">
    <property type="entry name" value="RNaseH-like_sf"/>
</dbReference>
<keyword evidence="3" id="KW-0862">Zinc</keyword>
<evidence type="ECO:0000256" key="3">
    <source>
        <dbReference type="ARBA" id="ARBA00022833"/>
    </source>
</evidence>
<dbReference type="GeneTree" id="ENSGT00940000160436"/>
<reference evidence="6" key="1">
    <citation type="journal article" date="2011" name="Genome Biol. Evol.">
        <title>Integration of the genetic map and genome assembly of fugu facilitates insights into distinct features of genome evolution in teleosts and mammals.</title>
        <authorList>
            <person name="Kai W."/>
            <person name="Kikuchi K."/>
            <person name="Tohari S."/>
            <person name="Chew A.K."/>
            <person name="Tay A."/>
            <person name="Fujiwara A."/>
            <person name="Hosoya S."/>
            <person name="Suetake H."/>
            <person name="Naruse K."/>
            <person name="Brenner S."/>
            <person name="Suzuki Y."/>
            <person name="Venkatesh B."/>
        </authorList>
    </citation>
    <scope>NUCLEOTIDE SEQUENCE [LARGE SCALE GENOMIC DNA]</scope>
</reference>
<evidence type="ECO:0000256" key="2">
    <source>
        <dbReference type="ARBA" id="ARBA00022771"/>
    </source>
</evidence>
<keyword evidence="2 4" id="KW-0863">Zinc-finger</keyword>